<dbReference type="Gene3D" id="1.10.238.10">
    <property type="entry name" value="EF-hand"/>
    <property type="match status" value="1"/>
</dbReference>
<dbReference type="SUPFAM" id="SSF47473">
    <property type="entry name" value="EF-hand"/>
    <property type="match status" value="1"/>
</dbReference>
<evidence type="ECO:0000259" key="4">
    <source>
        <dbReference type="PROSITE" id="PS50222"/>
    </source>
</evidence>
<dbReference type="PRINTS" id="PR01697">
    <property type="entry name" value="PARVALBUMIN"/>
</dbReference>
<keyword evidence="3" id="KW-0106">Calcium</keyword>
<feature type="domain" description="EF-hand" evidence="4">
    <location>
        <begin position="155"/>
        <end position="189"/>
    </location>
</feature>
<evidence type="ECO:0000313" key="6">
    <source>
        <dbReference type="Proteomes" id="UP001396334"/>
    </source>
</evidence>
<dbReference type="Proteomes" id="UP001396334">
    <property type="component" value="Unassembled WGS sequence"/>
</dbReference>
<evidence type="ECO:0000256" key="3">
    <source>
        <dbReference type="ARBA" id="ARBA00022837"/>
    </source>
</evidence>
<dbReference type="CDD" id="cd00051">
    <property type="entry name" value="EFh"/>
    <property type="match status" value="1"/>
</dbReference>
<keyword evidence="1" id="KW-0479">Metal-binding</keyword>
<keyword evidence="2" id="KW-0677">Repeat</keyword>
<dbReference type="InterPro" id="IPR011992">
    <property type="entry name" value="EF-hand-dom_pair"/>
</dbReference>
<evidence type="ECO:0000256" key="1">
    <source>
        <dbReference type="ARBA" id="ARBA00022723"/>
    </source>
</evidence>
<dbReference type="PANTHER" id="PTHR10891">
    <property type="entry name" value="EF-HAND CALCIUM-BINDING DOMAIN CONTAINING PROTEIN"/>
    <property type="match status" value="1"/>
</dbReference>
<proteinExistence type="predicted"/>
<keyword evidence="6" id="KW-1185">Reference proteome</keyword>
<dbReference type="SMART" id="SM00054">
    <property type="entry name" value="EFh"/>
    <property type="match status" value="2"/>
</dbReference>
<evidence type="ECO:0000313" key="5">
    <source>
        <dbReference type="EMBL" id="KAK8483423.1"/>
    </source>
</evidence>
<organism evidence="5 6">
    <name type="scientific">Hibiscus sabdariffa</name>
    <name type="common">roselle</name>
    <dbReference type="NCBI Taxonomy" id="183260"/>
    <lineage>
        <taxon>Eukaryota</taxon>
        <taxon>Viridiplantae</taxon>
        <taxon>Streptophyta</taxon>
        <taxon>Embryophyta</taxon>
        <taxon>Tracheophyta</taxon>
        <taxon>Spermatophyta</taxon>
        <taxon>Magnoliopsida</taxon>
        <taxon>eudicotyledons</taxon>
        <taxon>Gunneridae</taxon>
        <taxon>Pentapetalae</taxon>
        <taxon>rosids</taxon>
        <taxon>malvids</taxon>
        <taxon>Malvales</taxon>
        <taxon>Malvaceae</taxon>
        <taxon>Malvoideae</taxon>
        <taxon>Hibiscus</taxon>
    </lineage>
</organism>
<dbReference type="PROSITE" id="PS50222">
    <property type="entry name" value="EF_HAND_2"/>
    <property type="match status" value="2"/>
</dbReference>
<comment type="caution">
    <text evidence="5">The sequence shown here is derived from an EMBL/GenBank/DDBJ whole genome shotgun (WGS) entry which is preliminary data.</text>
</comment>
<dbReference type="InterPro" id="IPR002048">
    <property type="entry name" value="EF_hand_dom"/>
</dbReference>
<name>A0ABR1ZRU4_9ROSI</name>
<protein>
    <recommendedName>
        <fullName evidence="4">EF-hand domain-containing protein</fullName>
    </recommendedName>
</protein>
<dbReference type="EMBL" id="JBBPBN010000661">
    <property type="protein sequence ID" value="KAK8483423.1"/>
    <property type="molecule type" value="Genomic_DNA"/>
</dbReference>
<gene>
    <name evidence="5" type="ORF">V6N11_057137</name>
</gene>
<dbReference type="PROSITE" id="PS00018">
    <property type="entry name" value="EF_HAND_1"/>
    <property type="match status" value="2"/>
</dbReference>
<sequence length="189" mass="21755">MESFAENPNSNHFPFLDLTLLFHGFTCYSTFKSFFSRYYWFPPKSHHENGSSRSLDCGSNLGFDSSIEKKEDGMRVCKKDVEKLMGKLGIFCSQESEELNESFGSDEISRLFEEEEPSLDELKEAFDVFDVNKDGFIDADELQRVLCVLGLKKGLEIENCRKMIGRFDEDGDGKIGFKEFVKFMEISFC</sequence>
<evidence type="ECO:0000256" key="2">
    <source>
        <dbReference type="ARBA" id="ARBA00022737"/>
    </source>
</evidence>
<feature type="domain" description="EF-hand" evidence="4">
    <location>
        <begin position="117"/>
        <end position="152"/>
    </location>
</feature>
<dbReference type="InterPro" id="IPR018247">
    <property type="entry name" value="EF_Hand_1_Ca_BS"/>
</dbReference>
<dbReference type="Pfam" id="PF13499">
    <property type="entry name" value="EF-hand_7"/>
    <property type="match status" value="1"/>
</dbReference>
<accession>A0ABR1ZRU4</accession>
<reference evidence="5 6" key="1">
    <citation type="journal article" date="2024" name="G3 (Bethesda)">
        <title>Genome assembly of Hibiscus sabdariffa L. provides insights into metabolisms of medicinal natural products.</title>
        <authorList>
            <person name="Kim T."/>
        </authorList>
    </citation>
    <scope>NUCLEOTIDE SEQUENCE [LARGE SCALE GENOMIC DNA]</scope>
    <source>
        <strain evidence="5">TK-2024</strain>
        <tissue evidence="5">Old leaves</tissue>
    </source>
</reference>
<dbReference type="InterPro" id="IPR039647">
    <property type="entry name" value="EF_hand_pair_protein_CML-like"/>
</dbReference>